<keyword evidence="6 10" id="KW-0274">FAD</keyword>
<reference evidence="14 15" key="1">
    <citation type="submission" date="2015-09" db="EMBL/GenBank/DDBJ databases">
        <authorList>
            <consortium name="Pathogen Informatics"/>
        </authorList>
    </citation>
    <scope>NUCLEOTIDE SEQUENCE [LARGE SCALE GENOMIC DNA]</scope>
    <source>
        <strain evidence="14 15">2789STDY5608849</strain>
    </source>
</reference>
<keyword evidence="3 10" id="KW-0285">Flavoprotein</keyword>
<evidence type="ECO:0000256" key="10">
    <source>
        <dbReference type="PIRNR" id="PIRNR006268"/>
    </source>
</evidence>
<evidence type="ECO:0000313" key="14">
    <source>
        <dbReference type="EMBL" id="CUO61869.1"/>
    </source>
</evidence>
<keyword evidence="5 10" id="KW-0479">Metal-binding</keyword>
<evidence type="ECO:0000256" key="2">
    <source>
        <dbReference type="ARBA" id="ARBA00016337"/>
    </source>
</evidence>
<keyword evidence="4 10" id="KW-0808">Transferase</keyword>
<feature type="chain" id="PRO_5007948332" description="FAD:protein FMN transferase" evidence="12">
    <location>
        <begin position="27"/>
        <end position="387"/>
    </location>
</feature>
<comment type="cofactor">
    <cofactor evidence="11">
        <name>Mg(2+)</name>
        <dbReference type="ChEBI" id="CHEBI:18420"/>
    </cofactor>
    <cofactor evidence="11">
        <name>Mn(2+)</name>
        <dbReference type="ChEBI" id="CHEBI:29035"/>
    </cofactor>
    <text evidence="11">Magnesium. Can also use manganese.</text>
</comment>
<keyword evidence="12" id="KW-0732">Signal</keyword>
<dbReference type="SUPFAM" id="SSF143631">
    <property type="entry name" value="ApbE-like"/>
    <property type="match status" value="1"/>
</dbReference>
<dbReference type="GO" id="GO:0005886">
    <property type="term" value="C:plasma membrane"/>
    <property type="evidence" value="ECO:0007669"/>
    <property type="project" value="UniProtKB-SubCell"/>
</dbReference>
<dbReference type="InterPro" id="IPR024932">
    <property type="entry name" value="ApbE"/>
</dbReference>
<evidence type="ECO:0000256" key="5">
    <source>
        <dbReference type="ARBA" id="ARBA00022723"/>
    </source>
</evidence>
<organism evidence="14 15">
    <name type="scientific">Fusicatenibacter saccharivorans</name>
    <dbReference type="NCBI Taxonomy" id="1150298"/>
    <lineage>
        <taxon>Bacteria</taxon>
        <taxon>Bacillati</taxon>
        <taxon>Bacillota</taxon>
        <taxon>Clostridia</taxon>
        <taxon>Lachnospirales</taxon>
        <taxon>Lachnospiraceae</taxon>
        <taxon>Fusicatenibacter</taxon>
    </lineage>
</organism>
<keyword evidence="12 14" id="KW-0449">Lipoprotein</keyword>
<sequence length="387" mass="41173">MKKKIVAAFCLAMVMTVGGCSGTGTAAQPESSGSQTQPASVAEPSSSSDASEENSTQESASSTASSDTADASSSRDIFAMDTYMTVTAYGPNAEMAVDQAQQEIERLDALLSTGAETSEVAQINANGGGTLSEDTIYLLERSLDLYDSTNGVFDIAIYPLMDAWGFTTGNYTVPSDEMIENLLPLTDANNIIYDKDESSISFAKDGMKIDFGGIAKGYTSGRIADIYRECGVMSGLINLGGNVQVVGTKTDGSKWRVAVQSPETEDDYLGILSTADRAVITSGGYERYFEQDGVKYHHIIDPSTGHPANNGLVSVTIVSADGTLADGLSTSLFIMGKDKAAEYWRAHSDEFDTILEDEDGVLYVTEGIADDFTSDHETNIIRKDGDT</sequence>
<name>A0A174GLS5_9FIRM</name>
<evidence type="ECO:0000256" key="7">
    <source>
        <dbReference type="ARBA" id="ARBA00022842"/>
    </source>
</evidence>
<feature type="binding site" evidence="11">
    <location>
        <position position="330"/>
    </location>
    <ligand>
        <name>Mg(2+)</name>
        <dbReference type="ChEBI" id="CHEBI:18420"/>
    </ligand>
</feature>
<feature type="binding site" evidence="11">
    <location>
        <position position="326"/>
    </location>
    <ligand>
        <name>Mg(2+)</name>
        <dbReference type="ChEBI" id="CHEBI:18420"/>
    </ligand>
</feature>
<feature type="region of interest" description="Disordered" evidence="13">
    <location>
        <begin position="23"/>
        <end position="72"/>
    </location>
</feature>
<dbReference type="AlphaFoldDB" id="A0A174GLS5"/>
<dbReference type="PANTHER" id="PTHR30040">
    <property type="entry name" value="THIAMINE BIOSYNTHESIS LIPOPROTEIN APBE"/>
    <property type="match status" value="1"/>
</dbReference>
<dbReference type="Gene3D" id="3.10.520.10">
    <property type="entry name" value="ApbE-like domains"/>
    <property type="match status" value="1"/>
</dbReference>
<dbReference type="PROSITE" id="PS51257">
    <property type="entry name" value="PROKAR_LIPOPROTEIN"/>
    <property type="match status" value="1"/>
</dbReference>
<feature type="binding site" evidence="11">
    <location>
        <position position="213"/>
    </location>
    <ligand>
        <name>Mg(2+)</name>
        <dbReference type="ChEBI" id="CHEBI:18420"/>
    </ligand>
</feature>
<dbReference type="Proteomes" id="UP000095706">
    <property type="component" value="Unassembled WGS sequence"/>
</dbReference>
<dbReference type="EC" id="2.7.1.180" evidence="1 10"/>
<comment type="catalytic activity">
    <reaction evidence="9 10 12">
        <text>L-threonyl-[protein] + FAD = FMN-L-threonyl-[protein] + AMP + H(+)</text>
        <dbReference type="Rhea" id="RHEA:36847"/>
        <dbReference type="Rhea" id="RHEA-COMP:11060"/>
        <dbReference type="Rhea" id="RHEA-COMP:11061"/>
        <dbReference type="ChEBI" id="CHEBI:15378"/>
        <dbReference type="ChEBI" id="CHEBI:30013"/>
        <dbReference type="ChEBI" id="CHEBI:57692"/>
        <dbReference type="ChEBI" id="CHEBI:74257"/>
        <dbReference type="ChEBI" id="CHEBI:456215"/>
        <dbReference type="EC" id="2.7.1.180"/>
    </reaction>
</comment>
<dbReference type="GO" id="GO:0046872">
    <property type="term" value="F:metal ion binding"/>
    <property type="evidence" value="ECO:0007669"/>
    <property type="project" value="UniProtKB-UniRule"/>
</dbReference>
<dbReference type="PIRSF" id="PIRSF006268">
    <property type="entry name" value="ApbE"/>
    <property type="match status" value="1"/>
</dbReference>
<dbReference type="Pfam" id="PF02424">
    <property type="entry name" value="ApbE"/>
    <property type="match status" value="1"/>
</dbReference>
<dbReference type="RefSeq" id="WP_055228160.1">
    <property type="nucleotide sequence ID" value="NZ_CYYV01000011.1"/>
</dbReference>
<feature type="compositionally biased region" description="Polar residues" evidence="13">
    <location>
        <begin position="23"/>
        <end position="38"/>
    </location>
</feature>
<protein>
    <recommendedName>
        <fullName evidence="2 10">FAD:protein FMN transferase</fullName>
        <ecNumber evidence="1 10">2.7.1.180</ecNumber>
    </recommendedName>
    <alternativeName>
        <fullName evidence="8 10">Flavin transferase</fullName>
    </alternativeName>
</protein>
<evidence type="ECO:0000256" key="11">
    <source>
        <dbReference type="PIRSR" id="PIRSR006268-2"/>
    </source>
</evidence>
<dbReference type="EMBL" id="CYYV01000011">
    <property type="protein sequence ID" value="CUO61869.1"/>
    <property type="molecule type" value="Genomic_DNA"/>
</dbReference>
<comment type="function">
    <text evidence="12">Flavin transferase that catalyzes the transfer of the FMN moiety of FAD and its covalent binding to the hydroxyl group of a threonine residue in a target flavoprotein.</text>
</comment>
<accession>A0A174GLS5</accession>
<evidence type="ECO:0000313" key="15">
    <source>
        <dbReference type="Proteomes" id="UP000095706"/>
    </source>
</evidence>
<keyword evidence="12" id="KW-0997">Cell inner membrane</keyword>
<evidence type="ECO:0000256" key="13">
    <source>
        <dbReference type="SAM" id="MobiDB-lite"/>
    </source>
</evidence>
<evidence type="ECO:0000256" key="9">
    <source>
        <dbReference type="ARBA" id="ARBA00048540"/>
    </source>
</evidence>
<evidence type="ECO:0000256" key="3">
    <source>
        <dbReference type="ARBA" id="ARBA00022630"/>
    </source>
</evidence>
<dbReference type="InterPro" id="IPR003374">
    <property type="entry name" value="ApbE-like_sf"/>
</dbReference>
<evidence type="ECO:0000256" key="4">
    <source>
        <dbReference type="ARBA" id="ARBA00022679"/>
    </source>
</evidence>
<feature type="compositionally biased region" description="Low complexity" evidence="13">
    <location>
        <begin position="39"/>
        <end position="72"/>
    </location>
</feature>
<keyword evidence="12" id="KW-0472">Membrane</keyword>
<proteinExistence type="inferred from homology"/>
<comment type="subcellular location">
    <subcellularLocation>
        <location evidence="12">Cell inner membrane</location>
        <topology evidence="12">Lipid-anchor</topology>
        <orientation evidence="12">Periplasmic side</orientation>
    </subcellularLocation>
</comment>
<evidence type="ECO:0000256" key="8">
    <source>
        <dbReference type="ARBA" id="ARBA00031306"/>
    </source>
</evidence>
<keyword evidence="7 10" id="KW-0460">Magnesium</keyword>
<keyword evidence="12" id="KW-1003">Cell membrane</keyword>
<evidence type="ECO:0000256" key="12">
    <source>
        <dbReference type="RuleBase" id="RU363002"/>
    </source>
</evidence>
<evidence type="ECO:0000256" key="1">
    <source>
        <dbReference type="ARBA" id="ARBA00011955"/>
    </source>
</evidence>
<evidence type="ECO:0000256" key="6">
    <source>
        <dbReference type="ARBA" id="ARBA00022827"/>
    </source>
</evidence>
<dbReference type="GO" id="GO:0016740">
    <property type="term" value="F:transferase activity"/>
    <property type="evidence" value="ECO:0007669"/>
    <property type="project" value="UniProtKB-UniRule"/>
</dbReference>
<comment type="similarity">
    <text evidence="10 12">Belongs to the ApbE family.</text>
</comment>
<feature type="signal peptide" evidence="12">
    <location>
        <begin position="1"/>
        <end position="26"/>
    </location>
</feature>
<dbReference type="PANTHER" id="PTHR30040:SF2">
    <property type="entry name" value="FAD:PROTEIN FMN TRANSFERASE"/>
    <property type="match status" value="1"/>
</dbReference>
<gene>
    <name evidence="14" type="primary">apbE</name>
    <name evidence="14" type="ORF">ERS852406_02405</name>
</gene>